<comment type="caution">
    <text evidence="2">The sequence shown here is derived from an EMBL/GenBank/DDBJ whole genome shotgun (WGS) entry which is preliminary data.</text>
</comment>
<feature type="region of interest" description="Disordered" evidence="1">
    <location>
        <begin position="122"/>
        <end position="206"/>
    </location>
</feature>
<gene>
    <name evidence="2" type="ORF">BN7_965</name>
</gene>
<proteinExistence type="predicted"/>
<sequence>MFRTILTNQLRTPITRTSIRSISSTQQRNSIIDSAKKTLNDLNHKVGKAAANTLEAAEDVSPKETLNQVNKKVGKAAANTMEAVEDIDPKDALNKANKKAGEVASEGLNKAEKAKDTIKENAQEKIHNEEGVAQDLKTDAANTSYNDVKEGVKKTAKDVKKSVKNDDQVQGAVNEGKETLDRAAKNANELKKDAAEKVSEKAEQYK</sequence>
<organism evidence="2 3">
    <name type="scientific">Wickerhamomyces ciferrii (strain ATCC 14091 / BCRC 22168 / CBS 111 / JCM 3599 / NBRC 0793 / NRRL Y-1031 F-60-10)</name>
    <name type="common">Yeast</name>
    <name type="synonym">Pichia ciferrii</name>
    <dbReference type="NCBI Taxonomy" id="1206466"/>
    <lineage>
        <taxon>Eukaryota</taxon>
        <taxon>Fungi</taxon>
        <taxon>Dikarya</taxon>
        <taxon>Ascomycota</taxon>
        <taxon>Saccharomycotina</taxon>
        <taxon>Saccharomycetes</taxon>
        <taxon>Phaffomycetales</taxon>
        <taxon>Wickerhamomycetaceae</taxon>
        <taxon>Wickerhamomyces</taxon>
    </lineage>
</organism>
<dbReference type="Proteomes" id="UP000009328">
    <property type="component" value="Unassembled WGS sequence"/>
</dbReference>
<dbReference type="EMBL" id="CAIF01000020">
    <property type="protein sequence ID" value="CCH41424.1"/>
    <property type="molecule type" value="Genomic_DNA"/>
</dbReference>
<dbReference type="AlphaFoldDB" id="K0KIZ7"/>
<dbReference type="InParanoid" id="K0KIZ7"/>
<name>K0KIZ7_WICCF</name>
<evidence type="ECO:0000256" key="1">
    <source>
        <dbReference type="SAM" id="MobiDB-lite"/>
    </source>
</evidence>
<dbReference type="HOGENOM" id="CLU_1332846_0_0_1"/>
<evidence type="ECO:0000313" key="2">
    <source>
        <dbReference type="EMBL" id="CCH41424.1"/>
    </source>
</evidence>
<feature type="compositionally biased region" description="Basic and acidic residues" evidence="1">
    <location>
        <begin position="147"/>
        <end position="167"/>
    </location>
</feature>
<accession>K0KIZ7</accession>
<reference evidence="2 3" key="1">
    <citation type="journal article" date="2012" name="Eukaryot. Cell">
        <title>Draft genome sequence of Wickerhamomyces ciferrii NRRL Y-1031 F-60-10.</title>
        <authorList>
            <person name="Schneider J."/>
            <person name="Andrea H."/>
            <person name="Blom J."/>
            <person name="Jaenicke S."/>
            <person name="Ruckert C."/>
            <person name="Schorsch C."/>
            <person name="Szczepanowski R."/>
            <person name="Farwick M."/>
            <person name="Goesmann A."/>
            <person name="Puhler A."/>
            <person name="Schaffer S."/>
            <person name="Tauch A."/>
            <person name="Kohler T."/>
            <person name="Brinkrolf K."/>
        </authorList>
    </citation>
    <scope>NUCLEOTIDE SEQUENCE [LARGE SCALE GENOMIC DNA]</scope>
    <source>
        <strain evidence="3">ATCC 14091 / BCRC 22168 / CBS 111 / JCM 3599 / NBRC 0793 / NRRL Y-1031 F-60-10</strain>
    </source>
</reference>
<dbReference type="STRING" id="1206466.K0KIZ7"/>
<protein>
    <submittedName>
        <fullName evidence="2">Laminin-like protein epi-1</fullName>
    </submittedName>
</protein>
<evidence type="ECO:0000313" key="3">
    <source>
        <dbReference type="Proteomes" id="UP000009328"/>
    </source>
</evidence>
<keyword evidence="3" id="KW-1185">Reference proteome</keyword>
<feature type="compositionally biased region" description="Basic and acidic residues" evidence="1">
    <location>
        <begin position="175"/>
        <end position="206"/>
    </location>
</feature>